<evidence type="ECO:0000313" key="2">
    <source>
        <dbReference type="EMBL" id="NHN56195.1"/>
    </source>
</evidence>
<dbReference type="InterPro" id="IPR007922">
    <property type="entry name" value="DciA-like"/>
</dbReference>
<dbReference type="AlphaFoldDB" id="A0A967B2I2"/>
<evidence type="ECO:0000313" key="3">
    <source>
        <dbReference type="Proteomes" id="UP000744769"/>
    </source>
</evidence>
<name>A0A967B2I2_9MICO</name>
<proteinExistence type="predicted"/>
<evidence type="ECO:0000256" key="1">
    <source>
        <dbReference type="SAM" id="MobiDB-lite"/>
    </source>
</evidence>
<feature type="compositionally biased region" description="Basic and acidic residues" evidence="1">
    <location>
        <begin position="1"/>
        <end position="25"/>
    </location>
</feature>
<dbReference type="PANTHER" id="PTHR36456">
    <property type="entry name" value="UPF0232 PROTEIN SCO3875"/>
    <property type="match status" value="1"/>
</dbReference>
<gene>
    <name evidence="2" type="ORF">G9U51_10455</name>
</gene>
<accession>A0A967B2I2</accession>
<protein>
    <submittedName>
        <fullName evidence="2">DUF721 domain-containing protein</fullName>
    </submittedName>
</protein>
<reference evidence="2" key="1">
    <citation type="submission" date="2020-03" db="EMBL/GenBank/DDBJ databases">
        <title>Draft sequencing of Calidifontibacter sp. DB0510.</title>
        <authorList>
            <person name="Kim D.-U."/>
        </authorList>
    </citation>
    <scope>NUCLEOTIDE SEQUENCE</scope>
    <source>
        <strain evidence="2">DB0510</strain>
    </source>
</reference>
<sequence>MERDPLEAVREAVARARQAARDKGLRPGARPRKTSAKTPRTGGRPREDTRDPGLVGDQVQRLFADRGWTADVAAGSVLARWPEIVGAQVAEHARAVSFEEGVLVVQAESTAWATQLSLMTSTVLGQIEQVVGKDVVLELRIVGPRAPSWSKGPRKVWGGRGPRDTYG</sequence>
<organism evidence="2 3">
    <name type="scientific">Metallococcus carri</name>
    <dbReference type="NCBI Taxonomy" id="1656884"/>
    <lineage>
        <taxon>Bacteria</taxon>
        <taxon>Bacillati</taxon>
        <taxon>Actinomycetota</taxon>
        <taxon>Actinomycetes</taxon>
        <taxon>Micrococcales</taxon>
        <taxon>Dermacoccaceae</taxon>
        <taxon>Metallococcus</taxon>
    </lineage>
</organism>
<comment type="caution">
    <text evidence="2">The sequence shown here is derived from an EMBL/GenBank/DDBJ whole genome shotgun (WGS) entry which is preliminary data.</text>
</comment>
<dbReference type="PANTHER" id="PTHR36456:SF1">
    <property type="entry name" value="UPF0232 PROTEIN SCO3875"/>
    <property type="match status" value="1"/>
</dbReference>
<dbReference type="Proteomes" id="UP000744769">
    <property type="component" value="Unassembled WGS sequence"/>
</dbReference>
<feature type="region of interest" description="Disordered" evidence="1">
    <location>
        <begin position="1"/>
        <end position="55"/>
    </location>
</feature>
<keyword evidence="3" id="KW-1185">Reference proteome</keyword>
<dbReference type="EMBL" id="JAAOIV010000007">
    <property type="protein sequence ID" value="NHN56195.1"/>
    <property type="molecule type" value="Genomic_DNA"/>
</dbReference>
<dbReference type="Pfam" id="PF05258">
    <property type="entry name" value="DciA"/>
    <property type="match status" value="1"/>
</dbReference>